<evidence type="ECO:0000256" key="1">
    <source>
        <dbReference type="ARBA" id="ARBA00001933"/>
    </source>
</evidence>
<proteinExistence type="inferred from homology"/>
<dbReference type="PROSITE" id="PS00595">
    <property type="entry name" value="AA_TRANSFER_CLASS_5"/>
    <property type="match status" value="1"/>
</dbReference>
<dbReference type="NCBIfam" id="TIGR01979">
    <property type="entry name" value="sufS"/>
    <property type="match status" value="1"/>
</dbReference>
<evidence type="ECO:0000256" key="3">
    <source>
        <dbReference type="ARBA" id="ARBA00012239"/>
    </source>
</evidence>
<comment type="cofactor">
    <cofactor evidence="1 7">
        <name>pyridoxal 5'-phosphate</name>
        <dbReference type="ChEBI" id="CHEBI:597326"/>
    </cofactor>
</comment>
<dbReference type="GO" id="GO:0006534">
    <property type="term" value="P:cysteine metabolic process"/>
    <property type="evidence" value="ECO:0007669"/>
    <property type="project" value="UniProtKB-UniRule"/>
</dbReference>
<dbReference type="InterPro" id="IPR020578">
    <property type="entry name" value="Aminotrans_V_PyrdxlP_BS"/>
</dbReference>
<evidence type="ECO:0000256" key="2">
    <source>
        <dbReference type="ARBA" id="ARBA00010447"/>
    </source>
</evidence>
<dbReference type="GO" id="GO:0031071">
    <property type="term" value="F:cysteine desulfurase activity"/>
    <property type="evidence" value="ECO:0007669"/>
    <property type="project" value="UniProtKB-UniRule"/>
</dbReference>
<gene>
    <name evidence="10" type="ORF">L2422_00485</name>
</gene>
<reference evidence="10" key="1">
    <citation type="submission" date="2022-01" db="EMBL/GenBank/DDBJ databases">
        <title>VMRC isolate genome collection.</title>
        <authorList>
            <person name="France M."/>
            <person name="Rutt L."/>
            <person name="Humphrys M."/>
            <person name="Ravel J."/>
        </authorList>
    </citation>
    <scope>NUCLEOTIDE SEQUENCE</scope>
    <source>
        <strain evidence="10">C0127B5</strain>
    </source>
</reference>
<organism evidence="10 11">
    <name type="scientific">Lactobacillus mulieris</name>
    <dbReference type="NCBI Taxonomy" id="2508708"/>
    <lineage>
        <taxon>Bacteria</taxon>
        <taxon>Bacillati</taxon>
        <taxon>Bacillota</taxon>
        <taxon>Bacilli</taxon>
        <taxon>Lactobacillales</taxon>
        <taxon>Lactobacillaceae</taxon>
        <taxon>Lactobacillus</taxon>
    </lineage>
</organism>
<evidence type="ECO:0000256" key="5">
    <source>
        <dbReference type="ARBA" id="ARBA00022898"/>
    </source>
</evidence>
<dbReference type="InterPro" id="IPR000192">
    <property type="entry name" value="Aminotrans_V_dom"/>
</dbReference>
<dbReference type="EC" id="2.8.1.7" evidence="3 8"/>
<dbReference type="RefSeq" id="WP_006587364.1">
    <property type="nucleotide sequence ID" value="NZ_CABMGH010000061.1"/>
</dbReference>
<dbReference type="PANTHER" id="PTHR43586:SF8">
    <property type="entry name" value="CYSTEINE DESULFURASE 1, CHLOROPLASTIC"/>
    <property type="match status" value="1"/>
</dbReference>
<evidence type="ECO:0000256" key="8">
    <source>
        <dbReference type="RuleBase" id="RU004506"/>
    </source>
</evidence>
<comment type="caution">
    <text evidence="10">The sequence shown here is derived from an EMBL/GenBank/DDBJ whole genome shotgun (WGS) entry which is preliminary data.</text>
</comment>
<dbReference type="InterPro" id="IPR015424">
    <property type="entry name" value="PyrdxlP-dep_Trfase"/>
</dbReference>
<dbReference type="InterPro" id="IPR015422">
    <property type="entry name" value="PyrdxlP-dep_Trfase_small"/>
</dbReference>
<dbReference type="GeneID" id="97459767"/>
<comment type="similarity">
    <text evidence="2 8">Belongs to the class-V pyridoxal-phosphate-dependent aminotransferase family. Csd subfamily.</text>
</comment>
<evidence type="ECO:0000256" key="7">
    <source>
        <dbReference type="RuleBase" id="RU004504"/>
    </source>
</evidence>
<evidence type="ECO:0000313" key="11">
    <source>
        <dbReference type="Proteomes" id="UP001213015"/>
    </source>
</evidence>
<dbReference type="SUPFAM" id="SSF53383">
    <property type="entry name" value="PLP-dependent transferases"/>
    <property type="match status" value="1"/>
</dbReference>
<evidence type="ECO:0000259" key="9">
    <source>
        <dbReference type="Pfam" id="PF00266"/>
    </source>
</evidence>
<name>A0AAP3GUX4_9LACO</name>
<dbReference type="PANTHER" id="PTHR43586">
    <property type="entry name" value="CYSTEINE DESULFURASE"/>
    <property type="match status" value="1"/>
</dbReference>
<dbReference type="Proteomes" id="UP001213015">
    <property type="component" value="Unassembled WGS sequence"/>
</dbReference>
<dbReference type="InterPro" id="IPR015421">
    <property type="entry name" value="PyrdxlP-dep_Trfase_major"/>
</dbReference>
<comment type="catalytic activity">
    <reaction evidence="6 8">
        <text>(sulfur carrier)-H + L-cysteine = (sulfur carrier)-SH + L-alanine</text>
        <dbReference type="Rhea" id="RHEA:43892"/>
        <dbReference type="Rhea" id="RHEA-COMP:14737"/>
        <dbReference type="Rhea" id="RHEA-COMP:14739"/>
        <dbReference type="ChEBI" id="CHEBI:29917"/>
        <dbReference type="ChEBI" id="CHEBI:35235"/>
        <dbReference type="ChEBI" id="CHEBI:57972"/>
        <dbReference type="ChEBI" id="CHEBI:64428"/>
        <dbReference type="EC" id="2.8.1.7"/>
    </reaction>
</comment>
<evidence type="ECO:0000256" key="4">
    <source>
        <dbReference type="ARBA" id="ARBA00022679"/>
    </source>
</evidence>
<dbReference type="Pfam" id="PF00266">
    <property type="entry name" value="Aminotran_5"/>
    <property type="match status" value="1"/>
</dbReference>
<evidence type="ECO:0000313" key="10">
    <source>
        <dbReference type="EMBL" id="MCZ3843999.1"/>
    </source>
</evidence>
<keyword evidence="4 8" id="KW-0808">Transferase</keyword>
<dbReference type="InterPro" id="IPR010970">
    <property type="entry name" value="Cys_dSase_SufS"/>
</dbReference>
<dbReference type="Gene3D" id="3.40.640.10">
    <property type="entry name" value="Type I PLP-dependent aspartate aminotransferase-like (Major domain)"/>
    <property type="match status" value="1"/>
</dbReference>
<dbReference type="AlphaFoldDB" id="A0AAP3GUX4"/>
<feature type="domain" description="Aminotransferase class V" evidence="9">
    <location>
        <begin position="23"/>
        <end position="389"/>
    </location>
</feature>
<evidence type="ECO:0000256" key="6">
    <source>
        <dbReference type="ARBA" id="ARBA00050776"/>
    </source>
</evidence>
<dbReference type="Gene3D" id="3.90.1150.10">
    <property type="entry name" value="Aspartate Aminotransferase, domain 1"/>
    <property type="match status" value="1"/>
</dbReference>
<dbReference type="GO" id="GO:0030170">
    <property type="term" value="F:pyridoxal phosphate binding"/>
    <property type="evidence" value="ECO:0007669"/>
    <property type="project" value="UniProtKB-UniRule"/>
</dbReference>
<protein>
    <recommendedName>
        <fullName evidence="3 8">Cysteine desulfurase</fullName>
        <ecNumber evidence="3 8">2.8.1.7</ecNumber>
    </recommendedName>
</protein>
<dbReference type="CDD" id="cd06453">
    <property type="entry name" value="SufS_like"/>
    <property type="match status" value="1"/>
</dbReference>
<keyword evidence="5 8" id="KW-0663">Pyridoxal phosphate</keyword>
<comment type="function">
    <text evidence="8">Catalyzes the removal of elemental sulfur and selenium atoms from L-cysteine, L-cystine, L-selenocysteine, and L-selenocystine to produce L-alanine.</text>
</comment>
<accession>A0AAP3GUX4</accession>
<dbReference type="EMBL" id="JAKHLF010000001">
    <property type="protein sequence ID" value="MCZ3843999.1"/>
    <property type="molecule type" value="Genomic_DNA"/>
</dbReference>
<sequence length="402" mass="44638">MRERLVKNNYKADFPLLKNSDLIYLDSAATSQKPQCVIDRLSKYYQSQNANVHRALYGLGEATTAKYEQARKHVADFINADQDEVIFTKGTTQGLNWVANGFAQSILKPGDEILISIEEHHSNLVPWQIIAKKTGAKLVYVYLTPNLEFDYDDYEAKLNSKTKIVALHHMSNVLGNILDLSKIAKLAHSFGAYLVVDGAQAAAHIEIDVQKFDCDFYAFSGHKMLGPMGIGVLFGKKNLLNQMTPVEYGGEMISEVSQQSVSFKSSPLKFEAGTQNVAGAIGLDTAINYLKQVGISNVKAIDYELCKYARSRLEEIGGVSIYGEANNGIISFNLDGIHPHDVVSFLDADKLCLRAGHHCAEPLMNYLKIPACLRASFYIYNDFSDIDALVKSLNKIKEFFGK</sequence>